<accession>A0ABY7NH87</accession>
<keyword evidence="3" id="KW-1185">Reference proteome</keyword>
<name>A0ABY7NH87_9SPHN</name>
<keyword evidence="2" id="KW-0808">Transferase</keyword>
<dbReference type="Gene3D" id="2.60.200.40">
    <property type="match status" value="1"/>
</dbReference>
<dbReference type="Pfam" id="PF19279">
    <property type="entry name" value="YegS_C"/>
    <property type="match status" value="1"/>
</dbReference>
<evidence type="ECO:0000313" key="2">
    <source>
        <dbReference type="EMBL" id="WBO20888.1"/>
    </source>
</evidence>
<reference evidence="2 3" key="1">
    <citation type="submission" date="2022-12" db="EMBL/GenBank/DDBJ databases">
        <title>Sphingomonas abieness sp. nov., an endophytic bacterium isolated from Abies koreana.</title>
        <authorList>
            <person name="Jiang L."/>
            <person name="Lee J."/>
        </authorList>
    </citation>
    <scope>NUCLEOTIDE SEQUENCE [LARGE SCALE GENOMIC DNA]</scope>
    <source>
        <strain evidence="3">PAMB 00755</strain>
    </source>
</reference>
<gene>
    <name evidence="2" type="ORF">PBT88_11760</name>
</gene>
<evidence type="ECO:0000259" key="1">
    <source>
        <dbReference type="PROSITE" id="PS50146"/>
    </source>
</evidence>
<dbReference type="Proteomes" id="UP001210865">
    <property type="component" value="Chromosome"/>
</dbReference>
<dbReference type="PROSITE" id="PS50146">
    <property type="entry name" value="DAGK"/>
    <property type="match status" value="1"/>
</dbReference>
<sequence length="294" mass="31519">MKGTMRQPIVDIVYNPASGGYAADRIDALRAAFAERGADVRLSATGRDGVTVNPEADHVCVAGGDGTVRQVVEALHRAGLDPTISICPTGTVNLLMLETGQDGAPEAIAARVLGGDDIRTHYGVAVNDTLFLACANVGPEAWAVERVSSGLKRWIGRFAYAVALLPLLIRWPRTPIRLAVDAPAAGRRTIDCEAFYVAKGRYFAGRWRLSAEASLQRPDIRVVALATARRIDMARFWCRLALHRPIETMPGVTAFACTALTATSAVPLAVQADGDIATTLPARFEIMAQPLRFA</sequence>
<evidence type="ECO:0000313" key="3">
    <source>
        <dbReference type="Proteomes" id="UP001210865"/>
    </source>
</evidence>
<keyword evidence="2" id="KW-0418">Kinase</keyword>
<organism evidence="2 3">
    <name type="scientific">Sphingomonas abietis</name>
    <dbReference type="NCBI Taxonomy" id="3012344"/>
    <lineage>
        <taxon>Bacteria</taxon>
        <taxon>Pseudomonadati</taxon>
        <taxon>Pseudomonadota</taxon>
        <taxon>Alphaproteobacteria</taxon>
        <taxon>Sphingomonadales</taxon>
        <taxon>Sphingomonadaceae</taxon>
        <taxon>Sphingomonas</taxon>
    </lineage>
</organism>
<dbReference type="SUPFAM" id="SSF111331">
    <property type="entry name" value="NAD kinase/diacylglycerol kinase-like"/>
    <property type="match status" value="1"/>
</dbReference>
<dbReference type="Gene3D" id="3.40.50.10330">
    <property type="entry name" value="Probable inorganic polyphosphate/atp-NAD kinase, domain 1"/>
    <property type="match status" value="1"/>
</dbReference>
<dbReference type="EMBL" id="CP115174">
    <property type="protein sequence ID" value="WBO20888.1"/>
    <property type="molecule type" value="Genomic_DNA"/>
</dbReference>
<feature type="domain" description="DAGKc" evidence="1">
    <location>
        <begin position="5"/>
        <end position="129"/>
    </location>
</feature>
<dbReference type="GO" id="GO:0016301">
    <property type="term" value="F:kinase activity"/>
    <property type="evidence" value="ECO:0007669"/>
    <property type="project" value="UniProtKB-KW"/>
</dbReference>
<dbReference type="InterPro" id="IPR045540">
    <property type="entry name" value="YegS/DAGK_C"/>
</dbReference>
<dbReference type="InterPro" id="IPR017438">
    <property type="entry name" value="ATP-NAD_kinase_N"/>
</dbReference>
<proteinExistence type="predicted"/>
<protein>
    <submittedName>
        <fullName evidence="2">Diacylglycerol kinase family protein</fullName>
    </submittedName>
</protein>
<dbReference type="InterPro" id="IPR001206">
    <property type="entry name" value="Diacylglycerol_kinase_cat_dom"/>
</dbReference>
<dbReference type="InterPro" id="IPR016064">
    <property type="entry name" value="NAD/diacylglycerol_kinase_sf"/>
</dbReference>
<dbReference type="RefSeq" id="WP_270075538.1">
    <property type="nucleotide sequence ID" value="NZ_CP115174.1"/>
</dbReference>
<dbReference type="Pfam" id="PF00781">
    <property type="entry name" value="DAGK_cat"/>
    <property type="match status" value="1"/>
</dbReference>